<dbReference type="Proteomes" id="UP000887580">
    <property type="component" value="Unplaced"/>
</dbReference>
<accession>A0AC35G542</accession>
<proteinExistence type="predicted"/>
<sequence>MAPDKYVYTKLNEIEDSSLKEFNIYGIIRDVFHKVSYDRKGEYQNEYRIKLNDGTTGDEDINVTAFVPLDQMPNDAFEKDKIVRFHRLQKSSLRNGGFYLFGRIGPVSSVLLFDLPTPGTRFKFNPSYRSSVNFSQSKKDEEILADLISKANEILGNDDPQQPSTSSSPPENTPALRRSPRKTPLKTSTQVSKTQPSSTTKTPARHQQSHTQPPPSTRRSARLRGKSPDISTVVEESPEREVDAAAEVSTQEEYVLQSQQSNLQRQHQTPVSPVSRRIDHRQQQHRSAEPSPQMNEREMFTEIGYLVCGNSSYYNILCQVVSCYRTLRGDVFLRVWDGTRNPRITKQMTFNKNEATYGDWKKEKRIEADKKLFEIACYREHGFAASNFRPGDYIALINIHFFIPKTSILPCLVMHEGEGMIRTEEGMIAAGRKLIKLVAEEHRTAYNHIDTLIKTHEPYLPVLEEDPNDITQERPARLPEVSDETWNDILGISPRSSPAKKNPQFTVAPQRIPTTQASTITLSSDGSPSQSCIYVSQSSPPNRDTEIISAEHAGSSSSQRNPFYPRPQFSSPKTSNPSTLRRPVTMLDATVPRLQTGVFARRPQPIQFDTTQPLEQEHQQSPQPKRSKLTQSPQKSQDSVSTQSLFDRLKDGNNEYNSSQSQRAEFRRLEAITEYDSSQSQHAELARLEAITDTQLEEMWAEAENPDFQPSPPYPSYYPHN</sequence>
<evidence type="ECO:0000313" key="1">
    <source>
        <dbReference type="Proteomes" id="UP000887580"/>
    </source>
</evidence>
<evidence type="ECO:0000313" key="2">
    <source>
        <dbReference type="WBParaSite" id="PS1159_v2.g2415.t1"/>
    </source>
</evidence>
<name>A0AC35G542_9BILA</name>
<reference evidence="2" key="1">
    <citation type="submission" date="2022-11" db="UniProtKB">
        <authorList>
            <consortium name="WormBaseParasite"/>
        </authorList>
    </citation>
    <scope>IDENTIFICATION</scope>
</reference>
<dbReference type="WBParaSite" id="PS1159_v2.g2415.t1">
    <property type="protein sequence ID" value="PS1159_v2.g2415.t1"/>
    <property type="gene ID" value="PS1159_v2.g2415"/>
</dbReference>
<protein>
    <submittedName>
        <fullName evidence="2">Protection of telomeres protein 1 ssDNA-binding domain-containing protein</fullName>
    </submittedName>
</protein>
<organism evidence="1 2">
    <name type="scientific">Panagrolaimus sp. PS1159</name>
    <dbReference type="NCBI Taxonomy" id="55785"/>
    <lineage>
        <taxon>Eukaryota</taxon>
        <taxon>Metazoa</taxon>
        <taxon>Ecdysozoa</taxon>
        <taxon>Nematoda</taxon>
        <taxon>Chromadorea</taxon>
        <taxon>Rhabditida</taxon>
        <taxon>Tylenchina</taxon>
        <taxon>Panagrolaimomorpha</taxon>
        <taxon>Panagrolaimoidea</taxon>
        <taxon>Panagrolaimidae</taxon>
        <taxon>Panagrolaimus</taxon>
    </lineage>
</organism>